<sequence>MTKWQRGVGLTALILLLLTLSIFLTINAVWLYRLDIHWLKISQTVQMTPQKIMHNYYQMLGYLELPWVTDLKMSDFPTSFTGMVHFHDVKQLFLVNNVVLLVSIYPAVWYFRRLKRYGERWRLIRPMQVATVIPIVLAAVMAVDFNDFFIDFHKILFRNNDWLFDPSLDPIITALPDTFFLHCFVMAFALFEAGLIWLYWLGRQSFKHAGE</sequence>
<accession>A0A0R1GZ47</accession>
<feature type="transmembrane region" description="Helical" evidence="1">
    <location>
        <begin position="92"/>
        <end position="111"/>
    </location>
</feature>
<dbReference type="Proteomes" id="UP000051176">
    <property type="component" value="Unassembled WGS sequence"/>
</dbReference>
<keyword evidence="1" id="KW-0472">Membrane</keyword>
<dbReference type="Pfam" id="PF07314">
    <property type="entry name" value="Lit"/>
    <property type="match status" value="1"/>
</dbReference>
<dbReference type="STRING" id="357278.IV61_GL001208"/>
<feature type="transmembrane region" description="Helical" evidence="1">
    <location>
        <begin position="179"/>
        <end position="201"/>
    </location>
</feature>
<name>A0A0R1GZ47_9LACO</name>
<keyword evidence="3" id="KW-1185">Reference proteome</keyword>
<evidence type="ECO:0000256" key="1">
    <source>
        <dbReference type="SAM" id="Phobius"/>
    </source>
</evidence>
<feature type="transmembrane region" description="Helical" evidence="1">
    <location>
        <begin position="12"/>
        <end position="32"/>
    </location>
</feature>
<evidence type="ECO:0000313" key="2">
    <source>
        <dbReference type="EMBL" id="KRK39660.1"/>
    </source>
</evidence>
<dbReference type="EMBL" id="AZCZ01000001">
    <property type="protein sequence ID" value="KRK39660.1"/>
    <property type="molecule type" value="Genomic_DNA"/>
</dbReference>
<keyword evidence="1" id="KW-1133">Transmembrane helix</keyword>
<dbReference type="RefSeq" id="WP_020088296.1">
    <property type="nucleotide sequence ID" value="NZ_AZCZ01000001.1"/>
</dbReference>
<dbReference type="NCBIfam" id="TIGR01906">
    <property type="entry name" value="integ_TIGR01906"/>
    <property type="match status" value="1"/>
</dbReference>
<evidence type="ECO:0000313" key="3">
    <source>
        <dbReference type="Proteomes" id="UP000051176"/>
    </source>
</evidence>
<feature type="transmembrane region" description="Helical" evidence="1">
    <location>
        <begin position="123"/>
        <end position="143"/>
    </location>
</feature>
<evidence type="ECO:0008006" key="4">
    <source>
        <dbReference type="Google" id="ProtNLM"/>
    </source>
</evidence>
<protein>
    <recommendedName>
        <fullName evidence="4">Integral membrane protein</fullName>
    </recommendedName>
</protein>
<dbReference type="OrthoDB" id="9813051at2"/>
<dbReference type="eggNOG" id="COG4478">
    <property type="taxonomic scope" value="Bacteria"/>
</dbReference>
<comment type="caution">
    <text evidence="2">The sequence shown here is derived from an EMBL/GenBank/DDBJ whole genome shotgun (WGS) entry which is preliminary data.</text>
</comment>
<organism evidence="2 3">
    <name type="scientific">Levilactobacillus parabrevis ATCC 53295</name>
    <dbReference type="NCBI Taxonomy" id="1267003"/>
    <lineage>
        <taxon>Bacteria</taxon>
        <taxon>Bacillati</taxon>
        <taxon>Bacillota</taxon>
        <taxon>Bacilli</taxon>
        <taxon>Lactobacillales</taxon>
        <taxon>Lactobacillaceae</taxon>
        <taxon>Levilactobacillus</taxon>
    </lineage>
</organism>
<keyword evidence="1" id="KW-0812">Transmembrane</keyword>
<proteinExistence type="predicted"/>
<gene>
    <name evidence="2" type="ORF">FD07_GL000008</name>
</gene>
<reference evidence="2 3" key="1">
    <citation type="journal article" date="2015" name="Genome Announc.">
        <title>Expanding the biotechnology potential of lactobacilli through comparative genomics of 213 strains and associated genera.</title>
        <authorList>
            <person name="Sun Z."/>
            <person name="Harris H.M."/>
            <person name="McCann A."/>
            <person name="Guo C."/>
            <person name="Argimon S."/>
            <person name="Zhang W."/>
            <person name="Yang X."/>
            <person name="Jeffery I.B."/>
            <person name="Cooney J.C."/>
            <person name="Kagawa T.F."/>
            <person name="Liu W."/>
            <person name="Song Y."/>
            <person name="Salvetti E."/>
            <person name="Wrobel A."/>
            <person name="Rasinkangas P."/>
            <person name="Parkhill J."/>
            <person name="Rea M.C."/>
            <person name="O'Sullivan O."/>
            <person name="Ritari J."/>
            <person name="Douillard F.P."/>
            <person name="Paul Ross R."/>
            <person name="Yang R."/>
            <person name="Briner A.E."/>
            <person name="Felis G.E."/>
            <person name="de Vos W.M."/>
            <person name="Barrangou R."/>
            <person name="Klaenhammer T.R."/>
            <person name="Caufield P.W."/>
            <person name="Cui Y."/>
            <person name="Zhang H."/>
            <person name="O'Toole P.W."/>
        </authorList>
    </citation>
    <scope>NUCLEOTIDE SEQUENCE [LARGE SCALE GENOMIC DNA]</scope>
    <source>
        <strain evidence="2 3">ATCC 53295</strain>
    </source>
</reference>
<dbReference type="PATRIC" id="fig|1267003.4.peg.8"/>
<dbReference type="AlphaFoldDB" id="A0A0R1GZ47"/>
<dbReference type="InterPro" id="IPR010178">
    <property type="entry name" value="Lit"/>
</dbReference>